<dbReference type="GO" id="GO:0008360">
    <property type="term" value="P:regulation of cell shape"/>
    <property type="evidence" value="ECO:0007669"/>
    <property type="project" value="UniProtKB-KW"/>
</dbReference>
<sequence>MGRGTRGEARIMTPQVRKFVVMAGGTGGHVFPALAVAHELRRRGHEVVWMGAPDSFESRTVPAQGYAMEFVQITGLRGKGALTLLGAPLRLLRAVVQAWKILARQQPHAVLGMGGFASGPGGLAAWLQRIPLVIHEQNAAPGLTNRLLSRVARTVLEAFPKTFARGETVGNPVRQGFAELDAPAQRIGDRDAGPAQMLVLGGSQGARALNERVPQALALIPIERRPEVRHQAGRTLELAQQSYAKAGIEARVEAFITDMPAAYAQADLVVCRAGASTIAELSAAGCPALLVPFPHAVDDHQTRNGEHLVDVGAARLVQEADLTPQRLAQEIEDLLSDRARLIAMAQAARAAAWTRATDSIADACLAAAGVAP</sequence>
<keyword evidence="9 10" id="KW-0961">Cell wall biogenesis/degradation</keyword>
<evidence type="ECO:0000256" key="4">
    <source>
        <dbReference type="ARBA" id="ARBA00022679"/>
    </source>
</evidence>
<feature type="binding site" evidence="10">
    <location>
        <position position="301"/>
    </location>
    <ligand>
        <name>UDP-N-acetyl-alpha-D-glucosamine</name>
        <dbReference type="ChEBI" id="CHEBI:57705"/>
    </ligand>
</feature>
<dbReference type="Gene3D" id="3.40.50.2000">
    <property type="entry name" value="Glycogen Phosphorylase B"/>
    <property type="match status" value="2"/>
</dbReference>
<dbReference type="InterPro" id="IPR006009">
    <property type="entry name" value="GlcNAc_MurG"/>
</dbReference>
<keyword evidence="6 10" id="KW-0573">Peptidoglycan synthesis</keyword>
<evidence type="ECO:0000256" key="2">
    <source>
        <dbReference type="ARBA" id="ARBA00022618"/>
    </source>
</evidence>
<dbReference type="CDD" id="cd03785">
    <property type="entry name" value="GT28_MurG"/>
    <property type="match status" value="1"/>
</dbReference>
<name>A0A4R7NYM2_9GAMM</name>
<dbReference type="EMBL" id="SOBT01000010">
    <property type="protein sequence ID" value="TDU26434.1"/>
    <property type="molecule type" value="Genomic_DNA"/>
</dbReference>
<dbReference type="UniPathway" id="UPA00219"/>
<dbReference type="InterPro" id="IPR007235">
    <property type="entry name" value="Glyco_trans_28_C"/>
</dbReference>
<feature type="binding site" evidence="10">
    <location>
        <position position="174"/>
    </location>
    <ligand>
        <name>UDP-N-acetyl-alpha-D-glucosamine</name>
        <dbReference type="ChEBI" id="CHEBI:57705"/>
    </ligand>
</feature>
<feature type="binding site" evidence="10">
    <location>
        <position position="256"/>
    </location>
    <ligand>
        <name>UDP-N-acetyl-alpha-D-glucosamine</name>
        <dbReference type="ChEBI" id="CHEBI:57705"/>
    </ligand>
</feature>
<dbReference type="RefSeq" id="WP_246051694.1">
    <property type="nucleotide sequence ID" value="NZ_MWIN01000019.1"/>
</dbReference>
<dbReference type="Proteomes" id="UP000295341">
    <property type="component" value="Unassembled WGS sequence"/>
</dbReference>
<evidence type="ECO:0000313" key="14">
    <source>
        <dbReference type="Proteomes" id="UP000295341"/>
    </source>
</evidence>
<reference evidence="13 14" key="1">
    <citation type="submission" date="2019-03" db="EMBL/GenBank/DDBJ databases">
        <title>Genomic Encyclopedia of Type Strains, Phase IV (KMG-IV): sequencing the most valuable type-strain genomes for metagenomic binning, comparative biology and taxonomic classification.</title>
        <authorList>
            <person name="Goeker M."/>
        </authorList>
    </citation>
    <scope>NUCLEOTIDE SEQUENCE [LARGE SCALE GENOMIC DNA]</scope>
    <source>
        <strain evidence="13 14">DSM 26377</strain>
    </source>
</reference>
<dbReference type="GO" id="GO:0005886">
    <property type="term" value="C:plasma membrane"/>
    <property type="evidence" value="ECO:0007669"/>
    <property type="project" value="UniProtKB-SubCell"/>
</dbReference>
<dbReference type="GO" id="GO:0005975">
    <property type="term" value="P:carbohydrate metabolic process"/>
    <property type="evidence" value="ECO:0007669"/>
    <property type="project" value="InterPro"/>
</dbReference>
<dbReference type="GO" id="GO:0071555">
    <property type="term" value="P:cell wall organization"/>
    <property type="evidence" value="ECO:0007669"/>
    <property type="project" value="UniProtKB-KW"/>
</dbReference>
<keyword evidence="3 10" id="KW-0328">Glycosyltransferase</keyword>
<feature type="domain" description="Glycosyltransferase family 28 N-terminal" evidence="11">
    <location>
        <begin position="19"/>
        <end position="156"/>
    </location>
</feature>
<keyword evidence="14" id="KW-1185">Reference proteome</keyword>
<evidence type="ECO:0000256" key="1">
    <source>
        <dbReference type="ARBA" id="ARBA00022475"/>
    </source>
</evidence>
<keyword evidence="5 10" id="KW-0133">Cell shape</keyword>
<dbReference type="Pfam" id="PF03033">
    <property type="entry name" value="Glyco_transf_28"/>
    <property type="match status" value="1"/>
</dbReference>
<evidence type="ECO:0000256" key="5">
    <source>
        <dbReference type="ARBA" id="ARBA00022960"/>
    </source>
</evidence>
<evidence type="ECO:0000259" key="11">
    <source>
        <dbReference type="Pfam" id="PF03033"/>
    </source>
</evidence>
<dbReference type="EC" id="2.4.1.227" evidence="10"/>
<keyword evidence="2 10" id="KW-0132">Cell division</keyword>
<gene>
    <name evidence="10" type="primary">murG</name>
    <name evidence="13" type="ORF">DFR24_3458</name>
</gene>
<dbReference type="HAMAP" id="MF_00033">
    <property type="entry name" value="MurG"/>
    <property type="match status" value="1"/>
</dbReference>
<proteinExistence type="inferred from homology"/>
<evidence type="ECO:0000256" key="7">
    <source>
        <dbReference type="ARBA" id="ARBA00023136"/>
    </source>
</evidence>
<accession>A0A4R7NYM2</accession>
<feature type="binding site" evidence="10">
    <location>
        <position position="138"/>
    </location>
    <ligand>
        <name>UDP-N-acetyl-alpha-D-glucosamine</name>
        <dbReference type="ChEBI" id="CHEBI:57705"/>
    </ligand>
</feature>
<feature type="binding site" evidence="10">
    <location>
        <begin position="26"/>
        <end position="28"/>
    </location>
    <ligand>
        <name>UDP-N-acetyl-alpha-D-glucosamine</name>
        <dbReference type="ChEBI" id="CHEBI:57705"/>
    </ligand>
</feature>
<keyword evidence="1 10" id="KW-1003">Cell membrane</keyword>
<dbReference type="GO" id="GO:0051301">
    <property type="term" value="P:cell division"/>
    <property type="evidence" value="ECO:0007669"/>
    <property type="project" value="UniProtKB-KW"/>
</dbReference>
<comment type="subcellular location">
    <subcellularLocation>
        <location evidence="10">Cell membrane</location>
        <topology evidence="10">Peripheral membrane protein</topology>
        <orientation evidence="10">Cytoplasmic side</orientation>
    </subcellularLocation>
</comment>
<dbReference type="GO" id="GO:0009252">
    <property type="term" value="P:peptidoglycan biosynthetic process"/>
    <property type="evidence" value="ECO:0007669"/>
    <property type="project" value="UniProtKB-UniRule"/>
</dbReference>
<feature type="binding site" evidence="10">
    <location>
        <position position="203"/>
    </location>
    <ligand>
        <name>UDP-N-acetyl-alpha-D-glucosamine</name>
        <dbReference type="ChEBI" id="CHEBI:57705"/>
    </ligand>
</feature>
<dbReference type="SUPFAM" id="SSF53756">
    <property type="entry name" value="UDP-Glycosyltransferase/glycogen phosphorylase"/>
    <property type="match status" value="1"/>
</dbReference>
<organism evidence="13 14">
    <name type="scientific">Panacagrimonas perspica</name>
    <dbReference type="NCBI Taxonomy" id="381431"/>
    <lineage>
        <taxon>Bacteria</taxon>
        <taxon>Pseudomonadati</taxon>
        <taxon>Pseudomonadota</taxon>
        <taxon>Gammaproteobacteria</taxon>
        <taxon>Nevskiales</taxon>
        <taxon>Nevskiaceae</taxon>
        <taxon>Panacagrimonas</taxon>
    </lineage>
</organism>
<evidence type="ECO:0000256" key="3">
    <source>
        <dbReference type="ARBA" id="ARBA00022676"/>
    </source>
</evidence>
<dbReference type="GO" id="GO:0050511">
    <property type="term" value="F:undecaprenyldiphospho-muramoylpentapeptide beta-N-acetylglucosaminyltransferase activity"/>
    <property type="evidence" value="ECO:0007669"/>
    <property type="project" value="UniProtKB-UniRule"/>
</dbReference>
<dbReference type="AlphaFoldDB" id="A0A4R7NYM2"/>
<comment type="similarity">
    <text evidence="10">Belongs to the glycosyltransferase 28 family. MurG subfamily.</text>
</comment>
<evidence type="ECO:0000259" key="12">
    <source>
        <dbReference type="Pfam" id="PF04101"/>
    </source>
</evidence>
<evidence type="ECO:0000256" key="10">
    <source>
        <dbReference type="HAMAP-Rule" id="MF_00033"/>
    </source>
</evidence>
<evidence type="ECO:0000313" key="13">
    <source>
        <dbReference type="EMBL" id="TDU26434.1"/>
    </source>
</evidence>
<dbReference type="PANTHER" id="PTHR21015:SF22">
    <property type="entry name" value="GLYCOSYLTRANSFERASE"/>
    <property type="match status" value="1"/>
</dbReference>
<comment type="caution">
    <text evidence="13">The sequence shown here is derived from an EMBL/GenBank/DDBJ whole genome shotgun (WGS) entry which is preliminary data.</text>
</comment>
<comment type="catalytic activity">
    <reaction evidence="10">
        <text>di-trans,octa-cis-undecaprenyl diphospho-N-acetyl-alpha-D-muramoyl-L-alanyl-D-glutamyl-meso-2,6-diaminopimeloyl-D-alanyl-D-alanine + UDP-N-acetyl-alpha-D-glucosamine = di-trans,octa-cis-undecaprenyl diphospho-[N-acetyl-alpha-D-glucosaminyl-(1-&gt;4)]-N-acetyl-alpha-D-muramoyl-L-alanyl-D-glutamyl-meso-2,6-diaminopimeloyl-D-alanyl-D-alanine + UDP + H(+)</text>
        <dbReference type="Rhea" id="RHEA:31227"/>
        <dbReference type="ChEBI" id="CHEBI:15378"/>
        <dbReference type="ChEBI" id="CHEBI:57705"/>
        <dbReference type="ChEBI" id="CHEBI:58223"/>
        <dbReference type="ChEBI" id="CHEBI:61387"/>
        <dbReference type="ChEBI" id="CHEBI:61388"/>
        <dbReference type="EC" id="2.4.1.227"/>
    </reaction>
</comment>
<dbReference type="NCBIfam" id="TIGR01133">
    <property type="entry name" value="murG"/>
    <property type="match status" value="1"/>
</dbReference>
<comment type="function">
    <text evidence="10">Cell wall formation. Catalyzes the transfer of a GlcNAc subunit on undecaprenyl-pyrophosphoryl-MurNAc-pentapeptide (lipid intermediate I) to form undecaprenyl-pyrophosphoryl-MurNAc-(pentapeptide)GlcNAc (lipid intermediate II).</text>
</comment>
<keyword evidence="8 10" id="KW-0131">Cell cycle</keyword>
<dbReference type="Pfam" id="PF04101">
    <property type="entry name" value="Glyco_tran_28_C"/>
    <property type="match status" value="1"/>
</dbReference>
<evidence type="ECO:0000256" key="6">
    <source>
        <dbReference type="ARBA" id="ARBA00022984"/>
    </source>
</evidence>
<dbReference type="PANTHER" id="PTHR21015">
    <property type="entry name" value="UDP-N-ACETYLGLUCOSAMINE--N-ACETYLMURAMYL-(PENTAPEPTIDE) PYROPHOSPHORYL-UNDECAPRENOL N-ACETYLGLUCOSAMINE TRANSFERASE 1"/>
    <property type="match status" value="1"/>
</dbReference>
<keyword evidence="4 10" id="KW-0808">Transferase</keyword>
<dbReference type="GO" id="GO:0051991">
    <property type="term" value="F:UDP-N-acetyl-D-glucosamine:N-acetylmuramoyl-L-alanyl-D-glutamyl-meso-2,6-diaminopimelyl-D-alanyl-D-alanine-diphosphoundecaprenol 4-beta-N-acetylglucosaminlytransferase activity"/>
    <property type="evidence" value="ECO:0007669"/>
    <property type="project" value="RHEA"/>
</dbReference>
<evidence type="ECO:0000256" key="9">
    <source>
        <dbReference type="ARBA" id="ARBA00023316"/>
    </source>
</evidence>
<keyword evidence="7 10" id="KW-0472">Membrane</keyword>
<feature type="domain" description="Glycosyl transferase family 28 C-terminal" evidence="12">
    <location>
        <begin position="198"/>
        <end position="350"/>
    </location>
</feature>
<dbReference type="InterPro" id="IPR004276">
    <property type="entry name" value="GlycoTrans_28_N"/>
</dbReference>
<comment type="caution">
    <text evidence="10">Lacks conserved residue(s) required for the propagation of feature annotation.</text>
</comment>
<protein>
    <recommendedName>
        <fullName evidence="10">UDP-N-acetylglucosamine--N-acetylmuramyl-(pentapeptide) pyrophosphoryl-undecaprenol N-acetylglucosamine transferase</fullName>
        <ecNumber evidence="10">2.4.1.227</ecNumber>
    </recommendedName>
    <alternativeName>
        <fullName evidence="10">Undecaprenyl-PP-MurNAc-pentapeptide-UDPGlcNAc GlcNAc transferase</fullName>
    </alternativeName>
</protein>
<evidence type="ECO:0000256" key="8">
    <source>
        <dbReference type="ARBA" id="ARBA00023306"/>
    </source>
</evidence>
<comment type="pathway">
    <text evidence="10">Cell wall biogenesis; peptidoglycan biosynthesis.</text>
</comment>